<dbReference type="NCBIfam" id="TIGR02532">
    <property type="entry name" value="IV_pilin_GFxxxE"/>
    <property type="match status" value="1"/>
</dbReference>
<dbReference type="InterPro" id="IPR045584">
    <property type="entry name" value="Pilin-like"/>
</dbReference>
<gene>
    <name evidence="2" type="ORF">EYC87_15870</name>
</gene>
<keyword evidence="1" id="KW-1133">Transmembrane helix</keyword>
<keyword evidence="1" id="KW-0472">Membrane</keyword>
<dbReference type="Gene3D" id="3.30.700.10">
    <property type="entry name" value="Glycoprotein, Type 4 Pilin"/>
    <property type="match status" value="1"/>
</dbReference>
<dbReference type="PANTHER" id="PTHR30093:SF47">
    <property type="entry name" value="TYPE IV PILUS NON-CORE MINOR PILIN PILE"/>
    <property type="match status" value="1"/>
</dbReference>
<feature type="transmembrane region" description="Helical" evidence="1">
    <location>
        <begin position="20"/>
        <end position="42"/>
    </location>
</feature>
<organism evidence="2 3">
    <name type="scientific">Candidatus Seongchinamella marina</name>
    <dbReference type="NCBI Taxonomy" id="2518990"/>
    <lineage>
        <taxon>Bacteria</taxon>
        <taxon>Pseudomonadati</taxon>
        <taxon>Pseudomonadota</taxon>
        <taxon>Gammaproteobacteria</taxon>
        <taxon>Cellvibrionales</taxon>
        <taxon>Halieaceae</taxon>
        <taxon>Seongchinamella</taxon>
    </lineage>
</organism>
<evidence type="ECO:0000256" key="1">
    <source>
        <dbReference type="SAM" id="Phobius"/>
    </source>
</evidence>
<name>A0ABT3SYJ5_9GAMM</name>
<proteinExistence type="predicted"/>
<dbReference type="InterPro" id="IPR031982">
    <property type="entry name" value="PilE-like"/>
</dbReference>
<sequence>MGMGNMDLPNNRNALQRGFTLVELMIVVVIVAVLAGIALPAYQDSVRKANRSKAQSYLMEVAQRQQLYFNDSRSYATKVQLGFDDVGDSAVKAKWARVISNYDITFSPLPGPPPTFSITLVPKGQQSGDGTLVIDQAGTKTRDGAAW</sequence>
<dbReference type="SUPFAM" id="SSF54523">
    <property type="entry name" value="Pili subunits"/>
    <property type="match status" value="1"/>
</dbReference>
<dbReference type="EMBL" id="SHNP01000005">
    <property type="protein sequence ID" value="MCX2975067.1"/>
    <property type="molecule type" value="Genomic_DNA"/>
</dbReference>
<dbReference type="Pfam" id="PF07963">
    <property type="entry name" value="N_methyl"/>
    <property type="match status" value="1"/>
</dbReference>
<dbReference type="PANTHER" id="PTHR30093">
    <property type="entry name" value="GENERAL SECRETION PATHWAY PROTEIN G"/>
    <property type="match status" value="1"/>
</dbReference>
<keyword evidence="1" id="KW-0812">Transmembrane</keyword>
<accession>A0ABT3SYJ5</accession>
<reference evidence="2" key="1">
    <citation type="submission" date="2019-02" db="EMBL/GenBank/DDBJ databases">
        <authorList>
            <person name="Li S.-H."/>
        </authorList>
    </citation>
    <scope>NUCLEOTIDE SEQUENCE</scope>
    <source>
        <strain evidence="2">IMCC8485</strain>
    </source>
</reference>
<dbReference type="Pfam" id="PF16732">
    <property type="entry name" value="ComP_DUS"/>
    <property type="match status" value="1"/>
</dbReference>
<dbReference type="Proteomes" id="UP001143307">
    <property type="component" value="Unassembled WGS sequence"/>
</dbReference>
<keyword evidence="3" id="KW-1185">Reference proteome</keyword>
<protein>
    <submittedName>
        <fullName evidence="2">Prepilin-type N-terminal cleavage/methylation domain-containing protein</fullName>
    </submittedName>
</protein>
<evidence type="ECO:0000313" key="2">
    <source>
        <dbReference type="EMBL" id="MCX2975067.1"/>
    </source>
</evidence>
<comment type="caution">
    <text evidence="2">The sequence shown here is derived from an EMBL/GenBank/DDBJ whole genome shotgun (WGS) entry which is preliminary data.</text>
</comment>
<dbReference type="InterPro" id="IPR012902">
    <property type="entry name" value="N_methyl_site"/>
</dbReference>
<dbReference type="PROSITE" id="PS00409">
    <property type="entry name" value="PROKAR_NTER_METHYL"/>
    <property type="match status" value="1"/>
</dbReference>
<evidence type="ECO:0000313" key="3">
    <source>
        <dbReference type="Proteomes" id="UP001143307"/>
    </source>
</evidence>